<dbReference type="InterPro" id="IPR024932">
    <property type="entry name" value="ApbE"/>
</dbReference>
<reference evidence="12 13" key="1">
    <citation type="submission" date="2018-06" db="EMBL/GenBank/DDBJ databases">
        <title>Streptacidiphilus pinicola sp. nov., isolated from pine grove soil.</title>
        <authorList>
            <person name="Roh S.G."/>
            <person name="Park S."/>
            <person name="Kim M.-K."/>
            <person name="Yun B.-R."/>
            <person name="Park J."/>
            <person name="Kim M.J."/>
            <person name="Kim Y.S."/>
            <person name="Kim S.B."/>
        </authorList>
    </citation>
    <scope>NUCLEOTIDE SEQUENCE [LARGE SCALE GENOMIC DNA]</scope>
    <source>
        <strain evidence="12 13">MMS16-CNU450</strain>
    </source>
</reference>
<evidence type="ECO:0000256" key="6">
    <source>
        <dbReference type="ARBA" id="ARBA00022723"/>
    </source>
</evidence>
<dbReference type="PANTHER" id="PTHR30040:SF2">
    <property type="entry name" value="FAD:PROTEIN FMN TRANSFERASE"/>
    <property type="match status" value="1"/>
</dbReference>
<evidence type="ECO:0000256" key="3">
    <source>
        <dbReference type="ARBA" id="ARBA00016337"/>
    </source>
</evidence>
<dbReference type="Pfam" id="PF02424">
    <property type="entry name" value="ApbE"/>
    <property type="match status" value="1"/>
</dbReference>
<feature type="compositionally biased region" description="Basic and acidic residues" evidence="11">
    <location>
        <begin position="1"/>
        <end position="13"/>
    </location>
</feature>
<evidence type="ECO:0000256" key="10">
    <source>
        <dbReference type="ARBA" id="ARBA00048540"/>
    </source>
</evidence>
<comment type="cofactor">
    <cofactor evidence="1">
        <name>Mg(2+)</name>
        <dbReference type="ChEBI" id="CHEBI:18420"/>
    </cofactor>
</comment>
<keyword evidence="8" id="KW-0460">Magnesium</keyword>
<evidence type="ECO:0000256" key="7">
    <source>
        <dbReference type="ARBA" id="ARBA00022827"/>
    </source>
</evidence>
<evidence type="ECO:0000313" key="12">
    <source>
        <dbReference type="EMBL" id="RAG87369.1"/>
    </source>
</evidence>
<keyword evidence="7" id="KW-0274">FAD</keyword>
<evidence type="ECO:0000256" key="9">
    <source>
        <dbReference type="ARBA" id="ARBA00031306"/>
    </source>
</evidence>
<dbReference type="GO" id="GO:0016740">
    <property type="term" value="F:transferase activity"/>
    <property type="evidence" value="ECO:0007669"/>
    <property type="project" value="UniProtKB-KW"/>
</dbReference>
<keyword evidence="13" id="KW-1185">Reference proteome</keyword>
<evidence type="ECO:0000256" key="2">
    <source>
        <dbReference type="ARBA" id="ARBA00011955"/>
    </source>
</evidence>
<dbReference type="GO" id="GO:0046872">
    <property type="term" value="F:metal ion binding"/>
    <property type="evidence" value="ECO:0007669"/>
    <property type="project" value="UniProtKB-KW"/>
</dbReference>
<evidence type="ECO:0000256" key="1">
    <source>
        <dbReference type="ARBA" id="ARBA00001946"/>
    </source>
</evidence>
<keyword evidence="4" id="KW-0285">Flavoprotein</keyword>
<dbReference type="PANTHER" id="PTHR30040">
    <property type="entry name" value="THIAMINE BIOSYNTHESIS LIPOPROTEIN APBE"/>
    <property type="match status" value="1"/>
</dbReference>
<dbReference type="AlphaFoldDB" id="A0A2X0KK80"/>
<evidence type="ECO:0000256" key="5">
    <source>
        <dbReference type="ARBA" id="ARBA00022679"/>
    </source>
</evidence>
<organism evidence="12 13">
    <name type="scientific">Streptacidiphilus pinicola</name>
    <dbReference type="NCBI Taxonomy" id="2219663"/>
    <lineage>
        <taxon>Bacteria</taxon>
        <taxon>Bacillati</taxon>
        <taxon>Actinomycetota</taxon>
        <taxon>Actinomycetes</taxon>
        <taxon>Kitasatosporales</taxon>
        <taxon>Streptomycetaceae</taxon>
        <taxon>Streptacidiphilus</taxon>
    </lineage>
</organism>
<dbReference type="InterPro" id="IPR003374">
    <property type="entry name" value="ApbE-like_sf"/>
</dbReference>
<dbReference type="Proteomes" id="UP000248889">
    <property type="component" value="Unassembled WGS sequence"/>
</dbReference>
<evidence type="ECO:0000313" key="13">
    <source>
        <dbReference type="Proteomes" id="UP000248889"/>
    </source>
</evidence>
<evidence type="ECO:0000256" key="4">
    <source>
        <dbReference type="ARBA" id="ARBA00022630"/>
    </source>
</evidence>
<gene>
    <name evidence="12" type="ORF">DN069_02310</name>
</gene>
<sequence>MSTPHHTSERRPAPEPGQASFPVFGTTAHLLVTDPTRIAPALRLLHTELAAIDAACSRFRSDSELSRTNLVAAAAGAGGAAVVVGSLLAEALDVAWQAAAESGGLVDPTVGASVIGLGYDRTFASIRPEQLGSPATSPAPGYRSVEWDSARRRLVLPAGVALDLGATAKAWAADRAARRIAAAVRCGVLVNLGGDLAVAGETPEGGWRVSVADDHRAPAADSPVVAVHGGGLATSGTAVRAWQRGGQRLHHIVDPRTGRNPAACWRTVSVAAASCAAANTAATAAMILGTEAPTMLRHAGLPARLAHEDGGVVRVGGWPEDAPAGGPPNHRGAA</sequence>
<dbReference type="OrthoDB" id="9778595at2"/>
<evidence type="ECO:0000256" key="8">
    <source>
        <dbReference type="ARBA" id="ARBA00022842"/>
    </source>
</evidence>
<comment type="catalytic activity">
    <reaction evidence="10">
        <text>L-threonyl-[protein] + FAD = FMN-L-threonyl-[protein] + AMP + H(+)</text>
        <dbReference type="Rhea" id="RHEA:36847"/>
        <dbReference type="Rhea" id="RHEA-COMP:11060"/>
        <dbReference type="Rhea" id="RHEA-COMP:11061"/>
        <dbReference type="ChEBI" id="CHEBI:15378"/>
        <dbReference type="ChEBI" id="CHEBI:30013"/>
        <dbReference type="ChEBI" id="CHEBI:57692"/>
        <dbReference type="ChEBI" id="CHEBI:74257"/>
        <dbReference type="ChEBI" id="CHEBI:456215"/>
        <dbReference type="EC" id="2.7.1.180"/>
    </reaction>
</comment>
<comment type="caution">
    <text evidence="12">The sequence shown here is derived from an EMBL/GenBank/DDBJ whole genome shotgun (WGS) entry which is preliminary data.</text>
</comment>
<feature type="region of interest" description="Disordered" evidence="11">
    <location>
        <begin position="1"/>
        <end position="21"/>
    </location>
</feature>
<dbReference type="RefSeq" id="WP_111498981.1">
    <property type="nucleotide sequence ID" value="NZ_QKYN01000008.1"/>
</dbReference>
<dbReference type="EMBL" id="QKYN01000008">
    <property type="protein sequence ID" value="RAG87369.1"/>
    <property type="molecule type" value="Genomic_DNA"/>
</dbReference>
<accession>A0A2X0KK80</accession>
<keyword evidence="5 12" id="KW-0808">Transferase</keyword>
<evidence type="ECO:0000256" key="11">
    <source>
        <dbReference type="SAM" id="MobiDB-lite"/>
    </source>
</evidence>
<dbReference type="SUPFAM" id="SSF143631">
    <property type="entry name" value="ApbE-like"/>
    <property type="match status" value="1"/>
</dbReference>
<proteinExistence type="predicted"/>
<protein>
    <recommendedName>
        <fullName evidence="3">FAD:protein FMN transferase</fullName>
        <ecNumber evidence="2">2.7.1.180</ecNumber>
    </recommendedName>
    <alternativeName>
        <fullName evidence="9">Flavin transferase</fullName>
    </alternativeName>
</protein>
<name>A0A2X0KK80_9ACTN</name>
<dbReference type="Gene3D" id="3.10.520.10">
    <property type="entry name" value="ApbE-like domains"/>
    <property type="match status" value="1"/>
</dbReference>
<keyword evidence="6" id="KW-0479">Metal-binding</keyword>
<dbReference type="EC" id="2.7.1.180" evidence="2"/>